<name>A0AAV4NFQ6_CAEEX</name>
<evidence type="ECO:0000313" key="2">
    <source>
        <dbReference type="Proteomes" id="UP001054945"/>
    </source>
</evidence>
<dbReference type="Proteomes" id="UP001054945">
    <property type="component" value="Unassembled WGS sequence"/>
</dbReference>
<organism evidence="1 2">
    <name type="scientific">Caerostris extrusa</name>
    <name type="common">Bark spider</name>
    <name type="synonym">Caerostris bankana</name>
    <dbReference type="NCBI Taxonomy" id="172846"/>
    <lineage>
        <taxon>Eukaryota</taxon>
        <taxon>Metazoa</taxon>
        <taxon>Ecdysozoa</taxon>
        <taxon>Arthropoda</taxon>
        <taxon>Chelicerata</taxon>
        <taxon>Arachnida</taxon>
        <taxon>Araneae</taxon>
        <taxon>Araneomorphae</taxon>
        <taxon>Entelegynae</taxon>
        <taxon>Araneoidea</taxon>
        <taxon>Araneidae</taxon>
        <taxon>Caerostris</taxon>
    </lineage>
</organism>
<sequence length="87" mass="9369">MLTLSVCRHLYFPRISPPSGGGIARMTNATAGTLGVCETDDSVPFLKDAPQISPPLRIPANQSLRRIFPFPLFPASFPPVISLGIFS</sequence>
<keyword evidence="2" id="KW-1185">Reference proteome</keyword>
<accession>A0AAV4NFQ6</accession>
<dbReference type="EMBL" id="BPLR01020811">
    <property type="protein sequence ID" value="GIX82761.1"/>
    <property type="molecule type" value="Genomic_DNA"/>
</dbReference>
<reference evidence="1 2" key="1">
    <citation type="submission" date="2021-06" db="EMBL/GenBank/DDBJ databases">
        <title>Caerostris extrusa draft genome.</title>
        <authorList>
            <person name="Kono N."/>
            <person name="Arakawa K."/>
        </authorList>
    </citation>
    <scope>NUCLEOTIDE SEQUENCE [LARGE SCALE GENOMIC DNA]</scope>
</reference>
<comment type="caution">
    <text evidence="1">The sequence shown here is derived from an EMBL/GenBank/DDBJ whole genome shotgun (WGS) entry which is preliminary data.</text>
</comment>
<dbReference type="AlphaFoldDB" id="A0AAV4NFQ6"/>
<proteinExistence type="predicted"/>
<evidence type="ECO:0000313" key="1">
    <source>
        <dbReference type="EMBL" id="GIX82761.1"/>
    </source>
</evidence>
<protein>
    <submittedName>
        <fullName evidence="1">Uncharacterized protein</fullName>
    </submittedName>
</protein>
<gene>
    <name evidence="1" type="ORF">CEXT_653771</name>
</gene>